<proteinExistence type="predicted"/>
<protein>
    <submittedName>
        <fullName evidence="1">Uncharacterized protein</fullName>
    </submittedName>
</protein>
<sequence length="176" mass="18816">MALLPFPNSLGCQLVHFSPPSPSPCLSASPGSFLLSVIGSSVLHSDIGCREGRGCGSVSHPASLRQTHPHLHSAFLSPNLLCSSLPSSASLLPSLALSFLILSVLLSQFIARQEGEQRKVVGVRCSKCANSWQEEVGRRPREEGVGTETNGFLMAAAVRFEVMVRVMVKLSRSGYL</sequence>
<dbReference type="AlphaFoldDB" id="A0A5B7K0E4"/>
<dbReference type="Proteomes" id="UP000324222">
    <property type="component" value="Unassembled WGS sequence"/>
</dbReference>
<accession>A0A5B7K0E4</accession>
<evidence type="ECO:0000313" key="1">
    <source>
        <dbReference type="EMBL" id="MPD00084.1"/>
    </source>
</evidence>
<comment type="caution">
    <text evidence="1">The sequence shown here is derived from an EMBL/GenBank/DDBJ whole genome shotgun (WGS) entry which is preliminary data.</text>
</comment>
<gene>
    <name evidence="1" type="ORF">E2C01_095533</name>
</gene>
<keyword evidence="2" id="KW-1185">Reference proteome</keyword>
<evidence type="ECO:0000313" key="2">
    <source>
        <dbReference type="Proteomes" id="UP000324222"/>
    </source>
</evidence>
<organism evidence="1 2">
    <name type="scientific">Portunus trituberculatus</name>
    <name type="common">Swimming crab</name>
    <name type="synonym">Neptunus trituberculatus</name>
    <dbReference type="NCBI Taxonomy" id="210409"/>
    <lineage>
        <taxon>Eukaryota</taxon>
        <taxon>Metazoa</taxon>
        <taxon>Ecdysozoa</taxon>
        <taxon>Arthropoda</taxon>
        <taxon>Crustacea</taxon>
        <taxon>Multicrustacea</taxon>
        <taxon>Malacostraca</taxon>
        <taxon>Eumalacostraca</taxon>
        <taxon>Eucarida</taxon>
        <taxon>Decapoda</taxon>
        <taxon>Pleocyemata</taxon>
        <taxon>Brachyura</taxon>
        <taxon>Eubrachyura</taxon>
        <taxon>Portunoidea</taxon>
        <taxon>Portunidae</taxon>
        <taxon>Portuninae</taxon>
        <taxon>Portunus</taxon>
    </lineage>
</organism>
<dbReference type="EMBL" id="VSRR010121285">
    <property type="protein sequence ID" value="MPD00084.1"/>
    <property type="molecule type" value="Genomic_DNA"/>
</dbReference>
<reference evidence="1 2" key="1">
    <citation type="submission" date="2019-05" db="EMBL/GenBank/DDBJ databases">
        <title>Another draft genome of Portunus trituberculatus and its Hox gene families provides insights of decapod evolution.</title>
        <authorList>
            <person name="Jeong J.-H."/>
            <person name="Song I."/>
            <person name="Kim S."/>
            <person name="Choi T."/>
            <person name="Kim D."/>
            <person name="Ryu S."/>
            <person name="Kim W."/>
        </authorList>
    </citation>
    <scope>NUCLEOTIDE SEQUENCE [LARGE SCALE GENOMIC DNA]</scope>
    <source>
        <tissue evidence="1">Muscle</tissue>
    </source>
</reference>
<name>A0A5B7K0E4_PORTR</name>